<evidence type="ECO:0000313" key="9">
    <source>
        <dbReference type="EMBL" id="SHN55738.1"/>
    </source>
</evidence>
<keyword evidence="2 9" id="KW-0723">Serine/threonine-protein kinase</keyword>
<dbReference type="Gene3D" id="1.10.510.10">
    <property type="entry name" value="Transferase(Phosphotransferase) domain 1"/>
    <property type="match status" value="1"/>
</dbReference>
<dbReference type="EC" id="2.7.11.1" evidence="1"/>
<dbReference type="PANTHER" id="PTHR11042:SF160">
    <property type="entry name" value="EUKARYOTIC TRANSLATION INITIATION FACTOR 2-ALPHA KINASE 1"/>
    <property type="match status" value="1"/>
</dbReference>
<evidence type="ECO:0000256" key="3">
    <source>
        <dbReference type="ARBA" id="ARBA00022679"/>
    </source>
</evidence>
<dbReference type="InterPro" id="IPR017441">
    <property type="entry name" value="Protein_kinase_ATP_BS"/>
</dbReference>
<dbReference type="GO" id="GO:0006796">
    <property type="term" value="P:phosphate-containing compound metabolic process"/>
    <property type="evidence" value="ECO:0007669"/>
    <property type="project" value="UniProtKB-ARBA"/>
</dbReference>
<evidence type="ECO:0000313" key="10">
    <source>
        <dbReference type="Proteomes" id="UP000184010"/>
    </source>
</evidence>
<evidence type="ECO:0000256" key="7">
    <source>
        <dbReference type="PROSITE-ProRule" id="PRU10141"/>
    </source>
</evidence>
<feature type="domain" description="Protein kinase" evidence="8">
    <location>
        <begin position="363"/>
        <end position="618"/>
    </location>
</feature>
<dbReference type="PANTHER" id="PTHR11042">
    <property type="entry name" value="EUKARYOTIC TRANSLATION INITIATION FACTOR 2-ALPHA KINASE EIF2-ALPHA KINASE -RELATED"/>
    <property type="match status" value="1"/>
</dbReference>
<reference evidence="10" key="1">
    <citation type="submission" date="2016-12" db="EMBL/GenBank/DDBJ databases">
        <authorList>
            <person name="Varghese N."/>
            <person name="Submissions S."/>
        </authorList>
    </citation>
    <scope>NUCLEOTIDE SEQUENCE [LARGE SCALE GENOMIC DNA]</scope>
    <source>
        <strain evidence="10">DSM 11544</strain>
    </source>
</reference>
<accession>A0A1M7SBC2</accession>
<dbReference type="AlphaFoldDB" id="A0A1M7SBC2"/>
<sequence>MVQGHIFKIDEHRIGIEVVKIDKDGYRFPVAMLVKGQNYYGVEATLHKPHGKKVVMETLLNFLLIGPKRYEPLVKHVLQRFTWQELNDSLEILLLDGVIQVTFKNQKPHKTVEWLPKLIQLDPRALECLTDKMPDYNLEFLQLKDAVTNLVDNVKNPIKEYLFQWIEESEIKDQLGTIIADCLSFKKYKSIILTIAYYINLKGKGEKLPLRYLSNQIWRQPKTLSTYKNEILALTGITLEEFDSVLLHDINSDLYASIILILPIEELQKIMVKLCEPEISQDILSFFRIEMNRCIQKIIEVTEDANDEELNVFLQTYYALDKKLAVNNILETQMFNLEDFKRSINTMKKHMLKTEYIKQQYEMIVLDEIGSGSFARVYKVFDPESKKIVACKVLFPRSYFKQVYGNDGDEYLLRFKREVRLLTKELQHKNIVKVEKIQLEGAPFWFTMPLANYSLDKWIKSNHDASQSQRLQIFQQIIAGVKYLHENNKYHRDLAPNNILLYETEDSLEVKIADFGLAKDPKSISFFTGLSKKGYGQEEFTDPEQLENLADSTHLSDIYSLGALLYYLLSAKMPKKRFYIQVVCQRVVMKAMDKRKLRYQTVEEFENDLYGCLEDIMF</sequence>
<keyword evidence="5 9" id="KW-0418">Kinase</keyword>
<evidence type="ECO:0000256" key="6">
    <source>
        <dbReference type="ARBA" id="ARBA00022840"/>
    </source>
</evidence>
<feature type="binding site" evidence="7">
    <location>
        <position position="392"/>
    </location>
    <ligand>
        <name>ATP</name>
        <dbReference type="ChEBI" id="CHEBI:30616"/>
    </ligand>
</feature>
<keyword evidence="10" id="KW-1185">Reference proteome</keyword>
<dbReference type="InterPro" id="IPR011009">
    <property type="entry name" value="Kinase-like_dom_sf"/>
</dbReference>
<name>A0A1M7SBC2_9FIRM</name>
<dbReference type="GO" id="GO:0004674">
    <property type="term" value="F:protein serine/threonine kinase activity"/>
    <property type="evidence" value="ECO:0007669"/>
    <property type="project" value="UniProtKB-KW"/>
</dbReference>
<dbReference type="GO" id="GO:0005524">
    <property type="term" value="F:ATP binding"/>
    <property type="evidence" value="ECO:0007669"/>
    <property type="project" value="UniProtKB-UniRule"/>
</dbReference>
<dbReference type="GO" id="GO:0006417">
    <property type="term" value="P:regulation of translation"/>
    <property type="evidence" value="ECO:0007669"/>
    <property type="project" value="UniProtKB-ARBA"/>
</dbReference>
<evidence type="ECO:0000256" key="5">
    <source>
        <dbReference type="ARBA" id="ARBA00022777"/>
    </source>
</evidence>
<dbReference type="Proteomes" id="UP000184010">
    <property type="component" value="Unassembled WGS sequence"/>
</dbReference>
<dbReference type="PROSITE" id="PS50011">
    <property type="entry name" value="PROTEIN_KINASE_DOM"/>
    <property type="match status" value="1"/>
</dbReference>
<dbReference type="EMBL" id="FRDN01000004">
    <property type="protein sequence ID" value="SHN55738.1"/>
    <property type="molecule type" value="Genomic_DNA"/>
</dbReference>
<dbReference type="Pfam" id="PF00069">
    <property type="entry name" value="Pkinase"/>
    <property type="match status" value="1"/>
</dbReference>
<proteinExistence type="predicted"/>
<dbReference type="GO" id="GO:0005737">
    <property type="term" value="C:cytoplasm"/>
    <property type="evidence" value="ECO:0007669"/>
    <property type="project" value="TreeGrafter"/>
</dbReference>
<dbReference type="CDD" id="cd14014">
    <property type="entry name" value="STKc_PknB_like"/>
    <property type="match status" value="1"/>
</dbReference>
<evidence type="ECO:0000259" key="8">
    <source>
        <dbReference type="PROSITE" id="PS50011"/>
    </source>
</evidence>
<dbReference type="GO" id="GO:0006950">
    <property type="term" value="P:response to stress"/>
    <property type="evidence" value="ECO:0007669"/>
    <property type="project" value="UniProtKB-ARBA"/>
</dbReference>
<dbReference type="InterPro" id="IPR050339">
    <property type="entry name" value="CC_SR_Kinase"/>
</dbReference>
<protein>
    <recommendedName>
        <fullName evidence="1">non-specific serine/threonine protein kinase</fullName>
        <ecNumber evidence="1">2.7.11.1</ecNumber>
    </recommendedName>
</protein>
<dbReference type="SMART" id="SM00219">
    <property type="entry name" value="TyrKc"/>
    <property type="match status" value="1"/>
</dbReference>
<gene>
    <name evidence="9" type="ORF">SAMN02745215_00603</name>
</gene>
<evidence type="ECO:0000256" key="2">
    <source>
        <dbReference type="ARBA" id="ARBA00022527"/>
    </source>
</evidence>
<evidence type="ECO:0000256" key="1">
    <source>
        <dbReference type="ARBA" id="ARBA00012513"/>
    </source>
</evidence>
<dbReference type="SUPFAM" id="SSF56112">
    <property type="entry name" value="Protein kinase-like (PK-like)"/>
    <property type="match status" value="1"/>
</dbReference>
<dbReference type="RefSeq" id="WP_072771208.1">
    <property type="nucleotide sequence ID" value="NZ_FRDN01000004.1"/>
</dbReference>
<keyword evidence="4 7" id="KW-0547">Nucleotide-binding</keyword>
<dbReference type="STRING" id="1121395.SAMN02745215_00603"/>
<dbReference type="GO" id="GO:0004713">
    <property type="term" value="F:protein tyrosine kinase activity"/>
    <property type="evidence" value="ECO:0007669"/>
    <property type="project" value="InterPro"/>
</dbReference>
<dbReference type="InterPro" id="IPR020635">
    <property type="entry name" value="Tyr_kinase_cat_dom"/>
</dbReference>
<evidence type="ECO:0000256" key="4">
    <source>
        <dbReference type="ARBA" id="ARBA00022741"/>
    </source>
</evidence>
<dbReference type="InterPro" id="IPR000719">
    <property type="entry name" value="Prot_kinase_dom"/>
</dbReference>
<organism evidence="9 10">
    <name type="scientific">Desulfitobacterium chlororespirans DSM 11544</name>
    <dbReference type="NCBI Taxonomy" id="1121395"/>
    <lineage>
        <taxon>Bacteria</taxon>
        <taxon>Bacillati</taxon>
        <taxon>Bacillota</taxon>
        <taxon>Clostridia</taxon>
        <taxon>Eubacteriales</taxon>
        <taxon>Desulfitobacteriaceae</taxon>
        <taxon>Desulfitobacterium</taxon>
    </lineage>
</organism>
<dbReference type="PROSITE" id="PS00107">
    <property type="entry name" value="PROTEIN_KINASE_ATP"/>
    <property type="match status" value="1"/>
</dbReference>
<keyword evidence="3" id="KW-0808">Transferase</keyword>
<keyword evidence="6 7" id="KW-0067">ATP-binding</keyword>